<keyword evidence="8" id="KW-0479">Metal-binding</keyword>
<dbReference type="GO" id="GO:0008270">
    <property type="term" value="F:zinc ion binding"/>
    <property type="evidence" value="ECO:0007669"/>
    <property type="project" value="UniProtKB-KW"/>
</dbReference>
<dbReference type="EMBL" id="BKCJ010004796">
    <property type="protein sequence ID" value="GEU63140.1"/>
    <property type="molecule type" value="Genomic_DNA"/>
</dbReference>
<evidence type="ECO:0000256" key="1">
    <source>
        <dbReference type="ARBA" id="ARBA00022670"/>
    </source>
</evidence>
<keyword evidence="8" id="KW-0862">Zinc</keyword>
<dbReference type="Pfam" id="PF14223">
    <property type="entry name" value="Retrotran_gag_2"/>
    <property type="match status" value="1"/>
</dbReference>
<feature type="compositionally biased region" description="Basic and acidic residues" evidence="9">
    <location>
        <begin position="548"/>
        <end position="557"/>
    </location>
</feature>
<dbReference type="PANTHER" id="PTHR37984:SF15">
    <property type="entry name" value="INTEGRASE CATALYTIC DOMAIN-CONTAINING PROTEIN"/>
    <property type="match status" value="1"/>
</dbReference>
<reference evidence="12" key="1">
    <citation type="journal article" date="2019" name="Sci. Rep.">
        <title>Draft genome of Tanacetum cinerariifolium, the natural source of mosquito coil.</title>
        <authorList>
            <person name="Yamashiro T."/>
            <person name="Shiraishi A."/>
            <person name="Satake H."/>
            <person name="Nakayama K."/>
        </authorList>
    </citation>
    <scope>NUCLEOTIDE SEQUENCE</scope>
</reference>
<dbReference type="SUPFAM" id="SSF56672">
    <property type="entry name" value="DNA/RNA polymerases"/>
    <property type="match status" value="1"/>
</dbReference>
<dbReference type="GO" id="GO:0004519">
    <property type="term" value="F:endonuclease activity"/>
    <property type="evidence" value="ECO:0007669"/>
    <property type="project" value="UniProtKB-KW"/>
</dbReference>
<dbReference type="InterPro" id="IPR050951">
    <property type="entry name" value="Retrovirus_Pol_polyprotein"/>
</dbReference>
<evidence type="ECO:0000256" key="3">
    <source>
        <dbReference type="ARBA" id="ARBA00022695"/>
    </source>
</evidence>
<dbReference type="PROSITE" id="PS50158">
    <property type="entry name" value="ZF_CCHC"/>
    <property type="match status" value="1"/>
</dbReference>
<feature type="compositionally biased region" description="Acidic residues" evidence="9">
    <location>
        <begin position="270"/>
        <end position="291"/>
    </location>
</feature>
<evidence type="ECO:0000259" key="10">
    <source>
        <dbReference type="PROSITE" id="PS50158"/>
    </source>
</evidence>
<evidence type="ECO:0000256" key="8">
    <source>
        <dbReference type="PROSITE-ProRule" id="PRU00047"/>
    </source>
</evidence>
<dbReference type="Gene3D" id="3.30.420.10">
    <property type="entry name" value="Ribonuclease H-like superfamily/Ribonuclease H"/>
    <property type="match status" value="1"/>
</dbReference>
<dbReference type="FunFam" id="3.10.10.10:FF:000007">
    <property type="entry name" value="Retrovirus-related Pol polyprotein from transposon 17.6-like Protein"/>
    <property type="match status" value="1"/>
</dbReference>
<dbReference type="Gene3D" id="3.10.10.10">
    <property type="entry name" value="HIV Type 1 Reverse Transcriptase, subunit A, domain 1"/>
    <property type="match status" value="2"/>
</dbReference>
<feature type="domain" description="CCHC-type" evidence="10">
    <location>
        <begin position="726"/>
        <end position="741"/>
    </location>
</feature>
<keyword evidence="1" id="KW-0645">Protease</keyword>
<keyword evidence="2" id="KW-0808">Transferase</keyword>
<keyword evidence="5" id="KW-0255">Endonuclease</keyword>
<dbReference type="InterPro" id="IPR000477">
    <property type="entry name" value="RT_dom"/>
</dbReference>
<dbReference type="GO" id="GO:0008233">
    <property type="term" value="F:peptidase activity"/>
    <property type="evidence" value="ECO:0007669"/>
    <property type="project" value="UniProtKB-KW"/>
</dbReference>
<dbReference type="Pfam" id="PF17917">
    <property type="entry name" value="RT_RNaseH"/>
    <property type="match status" value="1"/>
</dbReference>
<feature type="compositionally biased region" description="Basic and acidic residues" evidence="9">
    <location>
        <begin position="260"/>
        <end position="269"/>
    </location>
</feature>
<dbReference type="GO" id="GO:0003964">
    <property type="term" value="F:RNA-directed DNA polymerase activity"/>
    <property type="evidence" value="ECO:0007669"/>
    <property type="project" value="UniProtKB-KW"/>
</dbReference>
<feature type="region of interest" description="Disordered" evidence="9">
    <location>
        <begin position="178"/>
        <end position="314"/>
    </location>
</feature>
<evidence type="ECO:0000256" key="9">
    <source>
        <dbReference type="SAM" id="MobiDB-lite"/>
    </source>
</evidence>
<feature type="region of interest" description="Disordered" evidence="9">
    <location>
        <begin position="548"/>
        <end position="569"/>
    </location>
</feature>
<feature type="region of interest" description="Disordered" evidence="9">
    <location>
        <begin position="1484"/>
        <end position="1504"/>
    </location>
</feature>
<dbReference type="InterPro" id="IPR041373">
    <property type="entry name" value="RT_RNaseH"/>
</dbReference>
<dbReference type="InterPro" id="IPR041588">
    <property type="entry name" value="Integrase_H2C2"/>
</dbReference>
<organism evidence="12">
    <name type="scientific">Tanacetum cinerariifolium</name>
    <name type="common">Dalmatian daisy</name>
    <name type="synonym">Chrysanthemum cinerariifolium</name>
    <dbReference type="NCBI Taxonomy" id="118510"/>
    <lineage>
        <taxon>Eukaryota</taxon>
        <taxon>Viridiplantae</taxon>
        <taxon>Streptophyta</taxon>
        <taxon>Embryophyta</taxon>
        <taxon>Tracheophyta</taxon>
        <taxon>Spermatophyta</taxon>
        <taxon>Magnoliopsida</taxon>
        <taxon>eudicotyledons</taxon>
        <taxon>Gunneridae</taxon>
        <taxon>Pentapetalae</taxon>
        <taxon>asterids</taxon>
        <taxon>campanulids</taxon>
        <taxon>Asterales</taxon>
        <taxon>Asteraceae</taxon>
        <taxon>Asteroideae</taxon>
        <taxon>Anthemideae</taxon>
        <taxon>Anthemidinae</taxon>
        <taxon>Tanacetum</taxon>
    </lineage>
</organism>
<dbReference type="SMART" id="SM00343">
    <property type="entry name" value="ZnF_C2HC"/>
    <property type="match status" value="1"/>
</dbReference>
<evidence type="ECO:0000256" key="6">
    <source>
        <dbReference type="ARBA" id="ARBA00022801"/>
    </source>
</evidence>
<dbReference type="PANTHER" id="PTHR37984">
    <property type="entry name" value="PROTEIN CBG26694"/>
    <property type="match status" value="1"/>
</dbReference>
<keyword evidence="8" id="KW-0863">Zinc-finger</keyword>
<feature type="compositionally biased region" description="Pro residues" evidence="9">
    <location>
        <begin position="178"/>
        <end position="215"/>
    </location>
</feature>
<sequence>MELEKNGNSFKPVAETTINDAGTSTTIISCPIAIKEKAKKKNDFKARKTRFGGNEATKKTQKTLLKQLYENFSATSTESLDLNFNRIQKLVSQLAVLGVFHLQEGFNLNFLRSLPSEWDTHVVVWRNKSDLSTMSLDDLYNNFKIVEQERYYGEDSAETGPPRVIVYGYDGLLIQPVAPPSPDYVPGPEHLPSPDYVPDPEHPPSPVEIPYVPEPKYPKYLAPSDDEAPLEDQHLPVDASPIAASPDYVADSDPEEDLKDDQADYHADGGDGDDEPSDDDDDDDTDDEDLKEEPFKDKEEEEHPAPADSSVVPIVDHVLPVGDVEALKADEPTHAPGSPIIIPLSLTRLRRAQKTVRPEPPMAVGIRMRALLPSTSRGTDIPKADMSPRKRACLTTPTPEFEIWESSAAGATRQPGPIESDLRRYRVEQAGYGITNMWEEIVNTLMEIASTTLKGVNKRVTELDTIVGQRTDEFEIRFEEAQDDRALLRARVNTLFRDRPDHRRTAMLMGRALGRIEILEARDPEPQEGPAEAGSSCVAAALAKRYADRSRNADNKNDSGTGRRRQMTTPRECTYTDFLKCQPMSFQGTEGVVGSALTWWNSHMGAVRQDVAYALPWAALKRMITDKYCPRGEIQKLKSKMFPEESAKVERYIGGLPDMIHGSVKASKPRSMQEAIENNQHQQQPFKRNNVARAYTTGLEDKKHYGGTKPLCPKCNYYHDGLYAPKCTNCKKIGHLARDCKGRPAATNNNTNNNTKNNNNPNNNNQRAQGANARGIPPTRQVEFQIDLVPGAAAMARAPYRLAPSEMKELSNQLKELADKGFIRPRSSVYSKIDLRLSYHQLRVREEDIPKTAFRTRYGHYEFQVMPFGLTNAPAAFIEGFSKIAKSMTKLTQKKVKFDRGDKQEAAFQTIKQILCSSPILALPEGSEDFVVYCVALIKGLGTVLMQREKVIAYGSRQLKVYEKNYTTHDLELGAVVFAQKIWWHYLYEIKCTVFTDHKSLQHILDQKELNMRQRCWLELLSDYDYEIRYHPGKANVVADALSRKERIKPLRVCELVMTIGLDLLRQILEAQTEAMKPENLKSEDVGGMLIEHSKDPEKPRKEKLEPRADGTLCLNNISSDKMYQDMKLLYWWPNMKANIATYVSKCLTCLRVKAEHQKPSGLLVQPEIPQWKWDNITMDFVTKLLRAQSGNDTIWVVVDRLTKSTHFLPMKETDHMDKLARLYLKEVITRHGIPVLIICDRDPKFTSNFWKAFQKAMGTRLDMSTAYHPETDGQSERTIQTLEDMLRVCMIDFGNGWERHLPLVEFSYNNSYHASIKAAPFEAFYGRKCRSPVCWAEVRDAQLTGPELIHETTEKIVQIKQRIQAAQDRQKSYADVRRKPLEFQVGDQVMLRYHLGKELCVLLSQVHSMFHASNLKKCFSDEPLEISLDEVHIDDKLRFVEEPVEVIDREVKRLKQSRIPIIKVRWNSREVLSSSGNEKISFRRSIHNSSQQTHPQQVSRLEP</sequence>
<feature type="domain" description="Integrase catalytic" evidence="11">
    <location>
        <begin position="1166"/>
        <end position="1329"/>
    </location>
</feature>
<comment type="caution">
    <text evidence="12">The sequence shown here is derived from an EMBL/GenBank/DDBJ whole genome shotgun (WGS) entry which is preliminary data.</text>
</comment>
<protein>
    <submittedName>
        <fullName evidence="12">Putative reverse transcriptase domain-containing protein</fullName>
    </submittedName>
</protein>
<proteinExistence type="predicted"/>
<gene>
    <name evidence="12" type="ORF">Tci_035118</name>
</gene>
<feature type="compositionally biased region" description="Low complexity" evidence="9">
    <location>
        <begin position="747"/>
        <end position="765"/>
    </location>
</feature>
<dbReference type="InterPro" id="IPR012337">
    <property type="entry name" value="RNaseH-like_sf"/>
</dbReference>
<dbReference type="InterPro" id="IPR001584">
    <property type="entry name" value="Integrase_cat-core"/>
</dbReference>
<dbReference type="Gene3D" id="1.10.340.70">
    <property type="match status" value="1"/>
</dbReference>
<keyword evidence="3" id="KW-0548">Nucleotidyltransferase</keyword>
<feature type="region of interest" description="Disordered" evidence="9">
    <location>
        <begin position="742"/>
        <end position="773"/>
    </location>
</feature>
<dbReference type="Gene3D" id="3.30.70.270">
    <property type="match status" value="1"/>
</dbReference>
<dbReference type="PROSITE" id="PS50994">
    <property type="entry name" value="INTEGRASE"/>
    <property type="match status" value="1"/>
</dbReference>
<evidence type="ECO:0000256" key="2">
    <source>
        <dbReference type="ARBA" id="ARBA00022679"/>
    </source>
</evidence>
<accession>A0A6L2LPK1</accession>
<dbReference type="SUPFAM" id="SSF53098">
    <property type="entry name" value="Ribonuclease H-like"/>
    <property type="match status" value="1"/>
</dbReference>
<dbReference type="GO" id="GO:0003676">
    <property type="term" value="F:nucleic acid binding"/>
    <property type="evidence" value="ECO:0007669"/>
    <property type="project" value="InterPro"/>
</dbReference>
<dbReference type="Pfam" id="PF00098">
    <property type="entry name" value="zf-CCHC"/>
    <property type="match status" value="1"/>
</dbReference>
<dbReference type="GO" id="GO:0006508">
    <property type="term" value="P:proteolysis"/>
    <property type="evidence" value="ECO:0007669"/>
    <property type="project" value="UniProtKB-KW"/>
</dbReference>
<feature type="compositionally biased region" description="Acidic residues" evidence="9">
    <location>
        <begin position="250"/>
        <end position="259"/>
    </location>
</feature>
<dbReference type="InterPro" id="IPR001878">
    <property type="entry name" value="Znf_CCHC"/>
</dbReference>
<keyword evidence="6" id="KW-0378">Hydrolase</keyword>
<name>A0A6L2LPK1_TANCI</name>
<dbReference type="Pfam" id="PF00078">
    <property type="entry name" value="RVT_1"/>
    <property type="match status" value="1"/>
</dbReference>
<dbReference type="InterPro" id="IPR043128">
    <property type="entry name" value="Rev_trsase/Diguanyl_cyclase"/>
</dbReference>
<evidence type="ECO:0000313" key="12">
    <source>
        <dbReference type="EMBL" id="GEU63140.1"/>
    </source>
</evidence>
<evidence type="ECO:0000256" key="4">
    <source>
        <dbReference type="ARBA" id="ARBA00022722"/>
    </source>
</evidence>
<keyword evidence="4" id="KW-0540">Nuclease</keyword>
<evidence type="ECO:0000256" key="7">
    <source>
        <dbReference type="ARBA" id="ARBA00022918"/>
    </source>
</evidence>
<dbReference type="CDD" id="cd09274">
    <property type="entry name" value="RNase_HI_RT_Ty3"/>
    <property type="match status" value="1"/>
</dbReference>
<feature type="compositionally biased region" description="Polar residues" evidence="9">
    <location>
        <begin position="1488"/>
        <end position="1504"/>
    </location>
</feature>
<evidence type="ECO:0000256" key="5">
    <source>
        <dbReference type="ARBA" id="ARBA00022759"/>
    </source>
</evidence>
<feature type="compositionally biased region" description="Basic and acidic residues" evidence="9">
    <location>
        <begin position="292"/>
        <end position="305"/>
    </location>
</feature>
<evidence type="ECO:0000259" key="11">
    <source>
        <dbReference type="PROSITE" id="PS50994"/>
    </source>
</evidence>
<dbReference type="InterPro" id="IPR036397">
    <property type="entry name" value="RNaseH_sf"/>
</dbReference>
<dbReference type="Pfam" id="PF17921">
    <property type="entry name" value="Integrase_H2C2"/>
    <property type="match status" value="1"/>
</dbReference>
<dbReference type="InterPro" id="IPR043502">
    <property type="entry name" value="DNA/RNA_pol_sf"/>
</dbReference>
<keyword evidence="7 12" id="KW-0695">RNA-directed DNA polymerase</keyword>
<dbReference type="GO" id="GO:0015074">
    <property type="term" value="P:DNA integration"/>
    <property type="evidence" value="ECO:0007669"/>
    <property type="project" value="InterPro"/>
</dbReference>